<name>A0A6M5YYT7_9BACT</name>
<dbReference type="KEGG" id="ftj:FTUN_6900"/>
<accession>A0A6M5YYT7</accession>
<organism evidence="1 2">
    <name type="scientific">Frigoriglobus tundricola</name>
    <dbReference type="NCBI Taxonomy" id="2774151"/>
    <lineage>
        <taxon>Bacteria</taxon>
        <taxon>Pseudomonadati</taxon>
        <taxon>Planctomycetota</taxon>
        <taxon>Planctomycetia</taxon>
        <taxon>Gemmatales</taxon>
        <taxon>Gemmataceae</taxon>
        <taxon>Frigoriglobus</taxon>
    </lineage>
</organism>
<gene>
    <name evidence="1" type="ORF">FTUN_6900</name>
</gene>
<evidence type="ECO:0008006" key="3">
    <source>
        <dbReference type="Google" id="ProtNLM"/>
    </source>
</evidence>
<reference evidence="2" key="1">
    <citation type="submission" date="2020-05" db="EMBL/GenBank/DDBJ databases">
        <title>Frigoriglobus tundricola gen. nov., sp. nov., a psychrotolerant cellulolytic planctomycete of the family Gemmataceae with two divergent copies of 16S rRNA gene.</title>
        <authorList>
            <person name="Kulichevskaya I.S."/>
            <person name="Ivanova A.A."/>
            <person name="Naumoff D.G."/>
            <person name="Beletsky A.V."/>
            <person name="Rijpstra W.I.C."/>
            <person name="Sinninghe Damste J.S."/>
            <person name="Mardanov A.V."/>
            <person name="Ravin N.V."/>
            <person name="Dedysh S.N."/>
        </authorList>
    </citation>
    <scope>NUCLEOTIDE SEQUENCE [LARGE SCALE GENOMIC DNA]</scope>
    <source>
        <strain evidence="2">PL17</strain>
    </source>
</reference>
<dbReference type="Proteomes" id="UP000503447">
    <property type="component" value="Chromosome"/>
</dbReference>
<evidence type="ECO:0000313" key="2">
    <source>
        <dbReference type="Proteomes" id="UP000503447"/>
    </source>
</evidence>
<evidence type="ECO:0000313" key="1">
    <source>
        <dbReference type="EMBL" id="QJW99297.1"/>
    </source>
</evidence>
<protein>
    <recommendedName>
        <fullName evidence="3">Death on curing protein, Doc toxin</fullName>
    </recommendedName>
</protein>
<proteinExistence type="predicted"/>
<sequence>MFTLTWESTALDQLADAYVAATPDDRERMAAGVESLNARLRADPLAVGESRVGGFRVEFVSRLAILFHVSEKDRTVRVVRLRRSPR</sequence>
<keyword evidence="2" id="KW-1185">Reference proteome</keyword>
<dbReference type="AlphaFoldDB" id="A0A6M5YYT7"/>
<dbReference type="EMBL" id="CP053452">
    <property type="protein sequence ID" value="QJW99297.1"/>
    <property type="molecule type" value="Genomic_DNA"/>
</dbReference>